<dbReference type="Pfam" id="PF08276">
    <property type="entry name" value="PAN_2"/>
    <property type="match status" value="1"/>
</dbReference>
<reference evidence="19" key="1">
    <citation type="journal article" date="2023" name="Plant J.">
        <title>The genome of the king protea, Protea cynaroides.</title>
        <authorList>
            <person name="Chang J."/>
            <person name="Duong T.A."/>
            <person name="Schoeman C."/>
            <person name="Ma X."/>
            <person name="Roodt D."/>
            <person name="Barker N."/>
            <person name="Li Z."/>
            <person name="Van de Peer Y."/>
            <person name="Mizrachi E."/>
        </authorList>
    </citation>
    <scope>NUCLEOTIDE SEQUENCE</scope>
    <source>
        <tissue evidence="19">Young leaves</tissue>
    </source>
</reference>
<dbReference type="PIRSF" id="PIRSF000641">
    <property type="entry name" value="SRK"/>
    <property type="match status" value="1"/>
</dbReference>
<dbReference type="AlphaFoldDB" id="A0A9Q0GUA2"/>
<dbReference type="PROSITE" id="PS50948">
    <property type="entry name" value="PAN"/>
    <property type="match status" value="1"/>
</dbReference>
<keyword evidence="3 14" id="KW-0723">Serine/threonine-protein kinase</keyword>
<dbReference type="OrthoDB" id="1934880at2759"/>
<dbReference type="EMBL" id="JAMYWD010000012">
    <property type="protein sequence ID" value="KAJ4953699.1"/>
    <property type="molecule type" value="Genomic_DNA"/>
</dbReference>
<feature type="domain" description="Apple" evidence="18">
    <location>
        <begin position="389"/>
        <end position="465"/>
    </location>
</feature>
<comment type="similarity">
    <text evidence="14">Belongs to the protein kinase superfamily. Ser/Thr protein kinase family.</text>
</comment>
<keyword evidence="8 14" id="KW-0418">Kinase</keyword>
<evidence type="ECO:0000259" key="16">
    <source>
        <dbReference type="PROSITE" id="PS50011"/>
    </source>
</evidence>
<evidence type="ECO:0000256" key="14">
    <source>
        <dbReference type="PIRNR" id="PIRNR000641"/>
    </source>
</evidence>
<dbReference type="InterPro" id="IPR001245">
    <property type="entry name" value="Ser-Thr/Tyr_kinase_cat_dom"/>
</dbReference>
<evidence type="ECO:0000256" key="1">
    <source>
        <dbReference type="ARBA" id="ARBA00004251"/>
    </source>
</evidence>
<comment type="caution">
    <text evidence="19">The sequence shown here is derived from an EMBL/GenBank/DDBJ whole genome shotgun (WGS) entry which is preliminary data.</text>
</comment>
<organism evidence="19 20">
    <name type="scientific">Protea cynaroides</name>
    <dbReference type="NCBI Taxonomy" id="273540"/>
    <lineage>
        <taxon>Eukaryota</taxon>
        <taxon>Viridiplantae</taxon>
        <taxon>Streptophyta</taxon>
        <taxon>Embryophyta</taxon>
        <taxon>Tracheophyta</taxon>
        <taxon>Spermatophyta</taxon>
        <taxon>Magnoliopsida</taxon>
        <taxon>Proteales</taxon>
        <taxon>Proteaceae</taxon>
        <taxon>Protea</taxon>
    </lineage>
</organism>
<evidence type="ECO:0000313" key="20">
    <source>
        <dbReference type="Proteomes" id="UP001141806"/>
    </source>
</evidence>
<dbReference type="PANTHER" id="PTHR27002">
    <property type="entry name" value="RECEPTOR-LIKE SERINE/THREONINE-PROTEIN KINASE SD1-8"/>
    <property type="match status" value="1"/>
</dbReference>
<proteinExistence type="inferred from homology"/>
<dbReference type="GO" id="GO:0005524">
    <property type="term" value="F:ATP binding"/>
    <property type="evidence" value="ECO:0007669"/>
    <property type="project" value="UniProtKB-KW"/>
</dbReference>
<dbReference type="InterPro" id="IPR003609">
    <property type="entry name" value="Pan_app"/>
</dbReference>
<sequence length="890" mass="99209">MGETEGIDPFGSSSLKRDISNQDSGKPIFCNSSLYFSLKSLACFNYYEPPLLGCANNSCALFPENSKTSSEKLLANGIETDLVSARYLAIRDDSGPEIETFLYVGIWYKNTSYTHVIWVLNNKKPITDSPGTLIINSEGNLVLVDGGQSLIWSTNVSTISNNTRAAKIDDTGNFALTENGSTLWESFDHPCNTLIPNMKLGGNDELGISLTLTSWTNDNNPTPGKFFLRRNRAPLEQIYVMMGSQITIVNGSGEVKYWSSGPWNGRSFSGIPGMSQDYINGLTFSTDGDGGQYYTYSTYSSSQISIWFLNSSGNLEVIDWDEQNKYWVDEWAAIESKCDVYGTCGPFGICNKMESSICSCMRGFQPKFPEKWNNGNWSDGCVRTSQLRCGNESEGFQKMEGMKLPDLAEYGNVQDVTQCEGMCLNNCSCLAYAYLSGPGCLFWSTNLVDVQQFTANGTDLFLRLPTSELDKPGKIKTYVIVLIAVLGTFTVILVATLFILYRYKRKQKAGKNKTLPNASGLVEVTQSSTSSLRASFLKKDTVMHVEDQEQFSNGNHAEDHELQLFDFGIVQMATKNFSFGNRIGEGGFGPVYKGDLSNGQVIAVKRLSRTSGQGMTEFKNEVMLISKLQHRNLVKLVGLCIEGEEKLLLYEYLINKSLDKIIFDPTKQAGLDWTKRFRIIEGIACGLLYLHRDSRLRVIHRDLKASNILLDEDLNPKISDFGMARIFGGKQDLANTNRVVGTYGYMAPEYALEGIFSEKSDVFSFGILLLEIVSGIRNYGFCHDEEHLSLLGYAWKLWNEDLGRELIDQTIVKSCNPSEAMRCIHIGLLCVQDYVVDRPTMSKVVFMLSTDTTLPAPKMPVYIQDKNFISLYGSDAYSVNECSMTGIESR</sequence>
<comment type="catalytic activity">
    <reaction evidence="13 14">
        <text>L-seryl-[protein] + ATP = O-phospho-L-seryl-[protein] + ADP + H(+)</text>
        <dbReference type="Rhea" id="RHEA:17989"/>
        <dbReference type="Rhea" id="RHEA-COMP:9863"/>
        <dbReference type="Rhea" id="RHEA-COMP:11604"/>
        <dbReference type="ChEBI" id="CHEBI:15378"/>
        <dbReference type="ChEBI" id="CHEBI:29999"/>
        <dbReference type="ChEBI" id="CHEBI:30616"/>
        <dbReference type="ChEBI" id="CHEBI:83421"/>
        <dbReference type="ChEBI" id="CHEBI:456216"/>
        <dbReference type="EC" id="2.7.11.1"/>
    </reaction>
</comment>
<feature type="domain" description="Protein kinase" evidence="16">
    <location>
        <begin position="577"/>
        <end position="835"/>
    </location>
</feature>
<keyword evidence="15" id="KW-0472">Membrane</keyword>
<dbReference type="Gene3D" id="3.30.200.20">
    <property type="entry name" value="Phosphorylase Kinase, domain 1"/>
    <property type="match status" value="1"/>
</dbReference>
<dbReference type="Gene3D" id="2.90.10.10">
    <property type="entry name" value="Bulb-type lectin domain"/>
    <property type="match status" value="1"/>
</dbReference>
<dbReference type="EC" id="2.7.11.1" evidence="14"/>
<dbReference type="SUPFAM" id="SSF56112">
    <property type="entry name" value="Protein kinase-like (PK-like)"/>
    <property type="match status" value="1"/>
</dbReference>
<dbReference type="GO" id="GO:0048544">
    <property type="term" value="P:recognition of pollen"/>
    <property type="evidence" value="ECO:0007669"/>
    <property type="project" value="InterPro"/>
</dbReference>
<keyword evidence="6" id="KW-0430">Lectin</keyword>
<dbReference type="InterPro" id="IPR000858">
    <property type="entry name" value="S_locus_glycoprot_dom"/>
</dbReference>
<keyword evidence="2" id="KW-1003">Cell membrane</keyword>
<dbReference type="InterPro" id="IPR001480">
    <property type="entry name" value="Bulb-type_lectin_dom"/>
</dbReference>
<dbReference type="GO" id="GO:0045087">
    <property type="term" value="P:innate immune response"/>
    <property type="evidence" value="ECO:0007669"/>
    <property type="project" value="UniProtKB-ARBA"/>
</dbReference>
<dbReference type="CDD" id="cd14066">
    <property type="entry name" value="STKc_IRAK"/>
    <property type="match status" value="1"/>
</dbReference>
<dbReference type="InterPro" id="IPR008271">
    <property type="entry name" value="Ser/Thr_kinase_AS"/>
</dbReference>
<evidence type="ECO:0000256" key="5">
    <source>
        <dbReference type="ARBA" id="ARBA00022729"/>
    </source>
</evidence>
<dbReference type="Gene3D" id="1.10.510.10">
    <property type="entry name" value="Transferase(Phosphotransferase) domain 1"/>
    <property type="match status" value="1"/>
</dbReference>
<evidence type="ECO:0000256" key="7">
    <source>
        <dbReference type="ARBA" id="ARBA00022741"/>
    </source>
</evidence>
<dbReference type="SMART" id="SM00473">
    <property type="entry name" value="PAN_AP"/>
    <property type="match status" value="1"/>
</dbReference>
<dbReference type="GO" id="GO:0030246">
    <property type="term" value="F:carbohydrate binding"/>
    <property type="evidence" value="ECO:0007669"/>
    <property type="project" value="UniProtKB-KW"/>
</dbReference>
<dbReference type="FunFam" id="1.10.510.10:FF:000345">
    <property type="entry name" value="G-type lectin S-receptor-like serine/threonine-protein kinase"/>
    <property type="match status" value="1"/>
</dbReference>
<evidence type="ECO:0000256" key="13">
    <source>
        <dbReference type="ARBA" id="ARBA00048679"/>
    </source>
</evidence>
<keyword evidence="4 14" id="KW-0808">Transferase</keyword>
<dbReference type="InterPro" id="IPR011009">
    <property type="entry name" value="Kinase-like_dom_sf"/>
</dbReference>
<keyword evidence="5" id="KW-0732">Signal</keyword>
<evidence type="ECO:0000256" key="4">
    <source>
        <dbReference type="ARBA" id="ARBA00022679"/>
    </source>
</evidence>
<gene>
    <name evidence="19" type="ORF">NE237_030531</name>
</gene>
<dbReference type="FunFam" id="3.30.200.20:FF:000195">
    <property type="entry name" value="G-type lectin S-receptor-like serine/threonine-protein kinase"/>
    <property type="match status" value="1"/>
</dbReference>
<keyword evidence="15" id="KW-1133">Transmembrane helix</keyword>
<keyword evidence="9 14" id="KW-0067">ATP-binding</keyword>
<keyword evidence="20" id="KW-1185">Reference proteome</keyword>
<dbReference type="GO" id="GO:0004674">
    <property type="term" value="F:protein serine/threonine kinase activity"/>
    <property type="evidence" value="ECO:0007669"/>
    <property type="project" value="UniProtKB-KW"/>
</dbReference>
<dbReference type="Pfam" id="PF01453">
    <property type="entry name" value="B_lectin"/>
    <property type="match status" value="1"/>
</dbReference>
<keyword evidence="15" id="KW-0812">Transmembrane</keyword>
<comment type="catalytic activity">
    <reaction evidence="12 14">
        <text>L-threonyl-[protein] + ATP = O-phospho-L-threonyl-[protein] + ADP + H(+)</text>
        <dbReference type="Rhea" id="RHEA:46608"/>
        <dbReference type="Rhea" id="RHEA-COMP:11060"/>
        <dbReference type="Rhea" id="RHEA-COMP:11605"/>
        <dbReference type="ChEBI" id="CHEBI:15378"/>
        <dbReference type="ChEBI" id="CHEBI:30013"/>
        <dbReference type="ChEBI" id="CHEBI:30616"/>
        <dbReference type="ChEBI" id="CHEBI:61977"/>
        <dbReference type="ChEBI" id="CHEBI:456216"/>
        <dbReference type="EC" id="2.7.11.1"/>
    </reaction>
</comment>
<evidence type="ECO:0000256" key="8">
    <source>
        <dbReference type="ARBA" id="ARBA00022777"/>
    </source>
</evidence>
<dbReference type="Pfam" id="PF07714">
    <property type="entry name" value="PK_Tyr_Ser-Thr"/>
    <property type="match status" value="1"/>
</dbReference>
<comment type="subcellular location">
    <subcellularLocation>
        <location evidence="1">Cell membrane</location>
        <topology evidence="1">Single-pass type I membrane protein</topology>
    </subcellularLocation>
</comment>
<dbReference type="CDD" id="cd01098">
    <property type="entry name" value="PAN_AP_plant"/>
    <property type="match status" value="1"/>
</dbReference>
<evidence type="ECO:0000256" key="2">
    <source>
        <dbReference type="ARBA" id="ARBA00022475"/>
    </source>
</evidence>
<evidence type="ECO:0000256" key="9">
    <source>
        <dbReference type="ARBA" id="ARBA00022840"/>
    </source>
</evidence>
<feature type="transmembrane region" description="Helical" evidence="15">
    <location>
        <begin position="478"/>
        <end position="501"/>
    </location>
</feature>
<evidence type="ECO:0000256" key="15">
    <source>
        <dbReference type="SAM" id="Phobius"/>
    </source>
</evidence>
<dbReference type="InterPro" id="IPR024171">
    <property type="entry name" value="SRK-like_kinase"/>
</dbReference>
<dbReference type="GO" id="GO:0005886">
    <property type="term" value="C:plasma membrane"/>
    <property type="evidence" value="ECO:0007669"/>
    <property type="project" value="UniProtKB-SubCell"/>
</dbReference>
<dbReference type="CDD" id="cd00028">
    <property type="entry name" value="B_lectin"/>
    <property type="match status" value="1"/>
</dbReference>
<dbReference type="PANTHER" id="PTHR27002:SF181">
    <property type="entry name" value="RECEPTOR-LIKE SERINE_THREONINE-PROTEIN KINASE"/>
    <property type="match status" value="1"/>
</dbReference>
<dbReference type="SUPFAM" id="SSF51110">
    <property type="entry name" value="alpha-D-mannose-specific plant lectins"/>
    <property type="match status" value="1"/>
</dbReference>
<protein>
    <recommendedName>
        <fullName evidence="14">Receptor-like serine/threonine-protein kinase</fullName>
        <ecNumber evidence="14">2.7.11.1</ecNumber>
    </recommendedName>
</protein>
<dbReference type="Proteomes" id="UP001141806">
    <property type="component" value="Unassembled WGS sequence"/>
</dbReference>
<evidence type="ECO:0000259" key="17">
    <source>
        <dbReference type="PROSITE" id="PS50927"/>
    </source>
</evidence>
<evidence type="ECO:0000256" key="10">
    <source>
        <dbReference type="ARBA" id="ARBA00023157"/>
    </source>
</evidence>
<dbReference type="InterPro" id="IPR000719">
    <property type="entry name" value="Prot_kinase_dom"/>
</dbReference>
<keyword evidence="11" id="KW-0325">Glycoprotein</keyword>
<keyword evidence="7 14" id="KW-0547">Nucleotide-binding</keyword>
<dbReference type="SMART" id="SM00108">
    <property type="entry name" value="B_lectin"/>
    <property type="match status" value="1"/>
</dbReference>
<dbReference type="PROSITE" id="PS00108">
    <property type="entry name" value="PROTEIN_KINASE_ST"/>
    <property type="match status" value="1"/>
</dbReference>
<evidence type="ECO:0000313" key="19">
    <source>
        <dbReference type="EMBL" id="KAJ4953699.1"/>
    </source>
</evidence>
<accession>A0A9Q0GUA2</accession>
<evidence type="ECO:0000259" key="18">
    <source>
        <dbReference type="PROSITE" id="PS50948"/>
    </source>
</evidence>
<evidence type="ECO:0000256" key="3">
    <source>
        <dbReference type="ARBA" id="ARBA00022527"/>
    </source>
</evidence>
<dbReference type="PROSITE" id="PS50011">
    <property type="entry name" value="PROTEIN_KINASE_DOM"/>
    <property type="match status" value="1"/>
</dbReference>
<evidence type="ECO:0000256" key="6">
    <source>
        <dbReference type="ARBA" id="ARBA00022734"/>
    </source>
</evidence>
<evidence type="ECO:0000256" key="11">
    <source>
        <dbReference type="ARBA" id="ARBA00023180"/>
    </source>
</evidence>
<keyword evidence="10" id="KW-1015">Disulfide bond</keyword>
<name>A0A9Q0GUA2_9MAGN</name>
<dbReference type="InterPro" id="IPR036426">
    <property type="entry name" value="Bulb-type_lectin_dom_sf"/>
</dbReference>
<evidence type="ECO:0000256" key="12">
    <source>
        <dbReference type="ARBA" id="ARBA00047899"/>
    </source>
</evidence>
<dbReference type="SUPFAM" id="SSF57414">
    <property type="entry name" value="Hairpin loop containing domain-like"/>
    <property type="match status" value="1"/>
</dbReference>
<dbReference type="SMART" id="SM00220">
    <property type="entry name" value="S_TKc"/>
    <property type="match status" value="1"/>
</dbReference>
<dbReference type="PROSITE" id="PS50927">
    <property type="entry name" value="BULB_LECTIN"/>
    <property type="match status" value="1"/>
</dbReference>
<dbReference type="Pfam" id="PF00954">
    <property type="entry name" value="S_locus_glycop"/>
    <property type="match status" value="1"/>
</dbReference>
<feature type="domain" description="Bulb-type lectin" evidence="17">
    <location>
        <begin position="64"/>
        <end position="189"/>
    </location>
</feature>